<name>A0AAV4Y667_CAEEX</name>
<comment type="caution">
    <text evidence="1">The sequence shown here is derived from an EMBL/GenBank/DDBJ whole genome shotgun (WGS) entry which is preliminary data.</text>
</comment>
<keyword evidence="2" id="KW-1185">Reference proteome</keyword>
<sequence length="91" mass="10690">MEDLRHLHIFASGVARPKRRTLEQQEFSFHLEVQRRFRRLRGSFLKGKLASPLQSYWGNFSKTWAIVVPYRFQPSVHHNKRTKANKRGGGG</sequence>
<evidence type="ECO:0000313" key="2">
    <source>
        <dbReference type="Proteomes" id="UP001054945"/>
    </source>
</evidence>
<proteinExistence type="predicted"/>
<dbReference type="Proteomes" id="UP001054945">
    <property type="component" value="Unassembled WGS sequence"/>
</dbReference>
<reference evidence="1 2" key="1">
    <citation type="submission" date="2021-06" db="EMBL/GenBank/DDBJ databases">
        <title>Caerostris extrusa draft genome.</title>
        <authorList>
            <person name="Kono N."/>
            <person name="Arakawa K."/>
        </authorList>
    </citation>
    <scope>NUCLEOTIDE SEQUENCE [LARGE SCALE GENOMIC DNA]</scope>
</reference>
<accession>A0AAV4Y667</accession>
<dbReference type="AlphaFoldDB" id="A0AAV4Y667"/>
<evidence type="ECO:0000313" key="1">
    <source>
        <dbReference type="EMBL" id="GIZ02852.1"/>
    </source>
</evidence>
<organism evidence="1 2">
    <name type="scientific">Caerostris extrusa</name>
    <name type="common">Bark spider</name>
    <name type="synonym">Caerostris bankana</name>
    <dbReference type="NCBI Taxonomy" id="172846"/>
    <lineage>
        <taxon>Eukaryota</taxon>
        <taxon>Metazoa</taxon>
        <taxon>Ecdysozoa</taxon>
        <taxon>Arthropoda</taxon>
        <taxon>Chelicerata</taxon>
        <taxon>Arachnida</taxon>
        <taxon>Araneae</taxon>
        <taxon>Araneomorphae</taxon>
        <taxon>Entelegynae</taxon>
        <taxon>Araneoidea</taxon>
        <taxon>Araneidae</taxon>
        <taxon>Caerostris</taxon>
    </lineage>
</organism>
<gene>
    <name evidence="1" type="ORF">CEXT_416401</name>
</gene>
<protein>
    <submittedName>
        <fullName evidence="1">Uncharacterized protein</fullName>
    </submittedName>
</protein>
<dbReference type="EMBL" id="BPLR01001516">
    <property type="protein sequence ID" value="GIZ02852.1"/>
    <property type="molecule type" value="Genomic_DNA"/>
</dbReference>